<sequence length="66" mass="7585">MNPRVQVGQVWADNDKRASGRTVRVENVDGRYVQVVDSRGRRSRILIERMRPTSTGYRLLEEAPDA</sequence>
<dbReference type="EMBL" id="BAAAHQ010000007">
    <property type="protein sequence ID" value="GAA0918604.1"/>
    <property type="molecule type" value="Genomic_DNA"/>
</dbReference>
<evidence type="ECO:0000313" key="1">
    <source>
        <dbReference type="EMBL" id="GAA0918604.1"/>
    </source>
</evidence>
<dbReference type="RefSeq" id="WP_343949040.1">
    <property type="nucleotide sequence ID" value="NZ_BAAAHQ010000007.1"/>
</dbReference>
<evidence type="ECO:0000313" key="2">
    <source>
        <dbReference type="Proteomes" id="UP001501578"/>
    </source>
</evidence>
<keyword evidence="2" id="KW-1185">Reference proteome</keyword>
<protein>
    <submittedName>
        <fullName evidence="1">Uncharacterized protein</fullName>
    </submittedName>
</protein>
<gene>
    <name evidence="1" type="ORF">GCM10009560_15690</name>
</gene>
<organism evidence="1 2">
    <name type="scientific">Nonomuraea longicatena</name>
    <dbReference type="NCBI Taxonomy" id="83682"/>
    <lineage>
        <taxon>Bacteria</taxon>
        <taxon>Bacillati</taxon>
        <taxon>Actinomycetota</taxon>
        <taxon>Actinomycetes</taxon>
        <taxon>Streptosporangiales</taxon>
        <taxon>Streptosporangiaceae</taxon>
        <taxon>Nonomuraea</taxon>
    </lineage>
</organism>
<comment type="caution">
    <text evidence="1">The sequence shown here is derived from an EMBL/GenBank/DDBJ whole genome shotgun (WGS) entry which is preliminary data.</text>
</comment>
<accession>A0ABP3ZCN1</accession>
<dbReference type="Proteomes" id="UP001501578">
    <property type="component" value="Unassembled WGS sequence"/>
</dbReference>
<reference evidence="2" key="1">
    <citation type="journal article" date="2019" name="Int. J. Syst. Evol. Microbiol.">
        <title>The Global Catalogue of Microorganisms (GCM) 10K type strain sequencing project: providing services to taxonomists for standard genome sequencing and annotation.</title>
        <authorList>
            <consortium name="The Broad Institute Genomics Platform"/>
            <consortium name="The Broad Institute Genome Sequencing Center for Infectious Disease"/>
            <person name="Wu L."/>
            <person name="Ma J."/>
        </authorList>
    </citation>
    <scope>NUCLEOTIDE SEQUENCE [LARGE SCALE GENOMIC DNA]</scope>
    <source>
        <strain evidence="2">JCM 11136</strain>
    </source>
</reference>
<proteinExistence type="predicted"/>
<name>A0ABP3ZCN1_9ACTN</name>